<dbReference type="KEGG" id="gph:GEMMAAP_04030"/>
<gene>
    <name evidence="1" type="ORF">GEMMAAP_04030</name>
</gene>
<reference evidence="1 2" key="2">
    <citation type="journal article" date="2016" name="Environ. Microbiol. Rep.">
        <title>Metagenomic evidence for the presence of phototrophic Gemmatimonadetes bacteria in diverse environments.</title>
        <authorList>
            <person name="Zeng Y."/>
            <person name="Baumbach J."/>
            <person name="Barbosa E.G."/>
            <person name="Azevedo V."/>
            <person name="Zhang C."/>
            <person name="Koblizek M."/>
        </authorList>
    </citation>
    <scope>NUCLEOTIDE SEQUENCE [LARGE SCALE GENOMIC DNA]</scope>
    <source>
        <strain evidence="1 2">AP64</strain>
    </source>
</reference>
<dbReference type="eggNOG" id="ENOG5033PHK">
    <property type="taxonomic scope" value="Bacteria"/>
</dbReference>
<evidence type="ECO:0000313" key="1">
    <source>
        <dbReference type="EMBL" id="AMW04234.1"/>
    </source>
</evidence>
<dbReference type="Gene3D" id="2.40.160.50">
    <property type="entry name" value="membrane protein fhac: a member of the omp85/tpsb transporter family"/>
    <property type="match status" value="1"/>
</dbReference>
<dbReference type="EMBL" id="CP011454">
    <property type="protein sequence ID" value="AMW04234.1"/>
    <property type="molecule type" value="Genomic_DNA"/>
</dbReference>
<proteinExistence type="predicted"/>
<protein>
    <recommendedName>
        <fullName evidence="3">Bacterial surface antigen (D15) domain-containing protein</fullName>
    </recommendedName>
</protein>
<evidence type="ECO:0008006" key="3">
    <source>
        <dbReference type="Google" id="ProtNLM"/>
    </source>
</evidence>
<name>A0A143BII2_9BACT</name>
<reference evidence="1 2" key="1">
    <citation type="journal article" date="2014" name="Proc. Natl. Acad. Sci. U.S.A.">
        <title>Functional type 2 photosynthetic reaction centers found in the rare bacterial phylum Gemmatimonadetes.</title>
        <authorList>
            <person name="Zeng Y."/>
            <person name="Feng F."/>
            <person name="Medova H."/>
            <person name="Dean J."/>
            <person name="Koblizek M."/>
        </authorList>
    </citation>
    <scope>NUCLEOTIDE SEQUENCE [LARGE SCALE GENOMIC DNA]</scope>
    <source>
        <strain evidence="1 2">AP64</strain>
    </source>
</reference>
<dbReference type="AlphaFoldDB" id="A0A143BII2"/>
<organism evidence="1 2">
    <name type="scientific">Gemmatimonas phototrophica</name>
    <dbReference type="NCBI Taxonomy" id="1379270"/>
    <lineage>
        <taxon>Bacteria</taxon>
        <taxon>Pseudomonadati</taxon>
        <taxon>Gemmatimonadota</taxon>
        <taxon>Gemmatimonadia</taxon>
        <taxon>Gemmatimonadales</taxon>
        <taxon>Gemmatimonadaceae</taxon>
        <taxon>Gemmatimonas</taxon>
    </lineage>
</organism>
<accession>A0A143BII2</accession>
<evidence type="ECO:0000313" key="2">
    <source>
        <dbReference type="Proteomes" id="UP000076404"/>
    </source>
</evidence>
<dbReference type="Proteomes" id="UP000076404">
    <property type="component" value="Chromosome"/>
</dbReference>
<sequence length="585" mass="64632">MVLAALAVPQRDALAQRERRVGSVPREVALEVTHLFNASTTRRVRGDFTLAATDTVRGDLAILNGNARLSGVVYGDVVVLNGDAFLADGARLGKGLTVLGGTFESPERPNVAGEIRVWSSRYRYQESGDTLVADTDFLTRFSEWVRDEDEGSTQSQLFVTTAHTYNRVEGLPIFIGPRFRTRHGDTRVRAEVFGIFRTGDQLVWKDENLGHRVLFEVRQGNTRGIAVGGRLFDEVDAMERWQLTDAEVGLATFLFSRDYRDYWERHGAQGYVSIFAGRGHELRASVGEERWNARRSRDVFRLNDEVALRPNPQGDEGVMRLLTLSGTFDTRTNPKNPLSGWYLRGEYERGTSTDFLPGNALTAGARPLAATASSVADTRLAYGRALLDLRRYNRLGPNAQLNLRAVFGGWMNGDPLPVQRRLSVSGIDALPGFDFRRSLGTNDVGTCATGDEAGYAALGRPAQCERMALLQVEWKGDFRFEPFGDDDGGDRRWQFGRGGADGTWVVFANSGRGWLVNHGTSGVRTAADLAADPLRFGRNRVPDIGTWRTDLGGGFDFGDFGVYIAQAVSQSGVSPNVYVRLGRRF</sequence>
<keyword evidence="2" id="KW-1185">Reference proteome</keyword>
<dbReference type="STRING" id="1379270.GEMMAAP_04030"/>